<reference evidence="1 2" key="1">
    <citation type="submission" date="2022-08" db="EMBL/GenBank/DDBJ databases">
        <title>Genome Sequence of the sulphate-reducing bacterium, Pseudodesulfovibrio sp. SYK.</title>
        <authorList>
            <person name="Kondo R."/>
            <person name="Kataoka T."/>
        </authorList>
    </citation>
    <scope>NUCLEOTIDE SEQUENCE [LARGE SCALE GENOMIC DNA]</scope>
    <source>
        <strain evidence="1 2">SYK</strain>
    </source>
</reference>
<gene>
    <name evidence="1" type="ORF">SYK_24660</name>
</gene>
<protein>
    <recommendedName>
        <fullName evidence="3">Lipoprotein</fullName>
    </recommendedName>
</protein>
<name>A0ABM8B2R8_9BACT</name>
<proteinExistence type="predicted"/>
<sequence length="196" mass="21621">MFKHISLILLLLFLLIGCAEKKVGTTSLVSATLPYSIYLPSDWKAIPDSKVLSSDFKAFATLEDGVFGGAYTGAPTADIRLPLMGFTQLNTGKVSVSEFYFVADGIDGLMMKMFGDENLKAVVNGKKFDEKRKCVLMDTTIFYEGGLSLDIDYAMFFTEKGMLLAFGAAAPQDRQTKDVFKRAFANLILSPELQYQ</sequence>
<keyword evidence="2" id="KW-1185">Reference proteome</keyword>
<dbReference type="EMBL" id="AP026709">
    <property type="protein sequence ID" value="BDQ38106.1"/>
    <property type="molecule type" value="Genomic_DNA"/>
</dbReference>
<evidence type="ECO:0000313" key="2">
    <source>
        <dbReference type="Proteomes" id="UP001317742"/>
    </source>
</evidence>
<dbReference type="Proteomes" id="UP001317742">
    <property type="component" value="Chromosome"/>
</dbReference>
<dbReference type="RefSeq" id="WP_281760612.1">
    <property type="nucleotide sequence ID" value="NZ_AP026709.1"/>
</dbReference>
<accession>A0ABM8B2R8</accession>
<evidence type="ECO:0000313" key="1">
    <source>
        <dbReference type="EMBL" id="BDQ38106.1"/>
    </source>
</evidence>
<dbReference type="PROSITE" id="PS51257">
    <property type="entry name" value="PROKAR_LIPOPROTEIN"/>
    <property type="match status" value="1"/>
</dbReference>
<organism evidence="1 2">
    <name type="scientific">Pseudodesulfovibrio nedwellii</name>
    <dbReference type="NCBI Taxonomy" id="2973072"/>
    <lineage>
        <taxon>Bacteria</taxon>
        <taxon>Pseudomonadati</taxon>
        <taxon>Thermodesulfobacteriota</taxon>
        <taxon>Desulfovibrionia</taxon>
        <taxon>Desulfovibrionales</taxon>
        <taxon>Desulfovibrionaceae</taxon>
    </lineage>
</organism>
<evidence type="ECO:0008006" key="3">
    <source>
        <dbReference type="Google" id="ProtNLM"/>
    </source>
</evidence>